<evidence type="ECO:0000256" key="1">
    <source>
        <dbReference type="PROSITE-ProRule" id="PRU00175"/>
    </source>
</evidence>
<feature type="domain" description="RING-type" evidence="2">
    <location>
        <begin position="5"/>
        <end position="51"/>
    </location>
</feature>
<gene>
    <name evidence="3" type="ORF">AAND1436_LOCUS31014</name>
</gene>
<reference evidence="3" key="1">
    <citation type="submission" date="2021-01" db="EMBL/GenBank/DDBJ databases">
        <authorList>
            <person name="Corre E."/>
            <person name="Pelletier E."/>
            <person name="Niang G."/>
            <person name="Scheremetjew M."/>
            <person name="Finn R."/>
            <person name="Kale V."/>
            <person name="Holt S."/>
            <person name="Cochrane G."/>
            <person name="Meng A."/>
            <person name="Brown T."/>
            <person name="Cohen L."/>
        </authorList>
    </citation>
    <scope>NUCLEOTIDE SEQUENCE</scope>
    <source>
        <strain evidence="3">CCMP2222</strain>
    </source>
</reference>
<dbReference type="GO" id="GO:0008270">
    <property type="term" value="F:zinc ion binding"/>
    <property type="evidence" value="ECO:0007669"/>
    <property type="project" value="UniProtKB-KW"/>
</dbReference>
<proteinExistence type="predicted"/>
<protein>
    <recommendedName>
        <fullName evidence="2">RING-type domain-containing protein</fullName>
    </recommendedName>
</protein>
<keyword evidence="1" id="KW-0862">Zinc</keyword>
<dbReference type="SUPFAM" id="SSF57850">
    <property type="entry name" value="RING/U-box"/>
    <property type="match status" value="1"/>
</dbReference>
<organism evidence="3">
    <name type="scientific">Alexandrium andersonii</name>
    <dbReference type="NCBI Taxonomy" id="327968"/>
    <lineage>
        <taxon>Eukaryota</taxon>
        <taxon>Sar</taxon>
        <taxon>Alveolata</taxon>
        <taxon>Dinophyceae</taxon>
        <taxon>Gonyaulacales</taxon>
        <taxon>Pyrocystaceae</taxon>
        <taxon>Alexandrium</taxon>
    </lineage>
</organism>
<dbReference type="Gene3D" id="3.30.40.10">
    <property type="entry name" value="Zinc/RING finger domain, C3HC4 (zinc finger)"/>
    <property type="match status" value="1"/>
</dbReference>
<dbReference type="PROSITE" id="PS50089">
    <property type="entry name" value="ZF_RING_2"/>
    <property type="match status" value="1"/>
</dbReference>
<dbReference type="EMBL" id="HBGQ01064179">
    <property type="protein sequence ID" value="CAD9471379.1"/>
    <property type="molecule type" value="Transcribed_RNA"/>
</dbReference>
<evidence type="ECO:0000313" key="3">
    <source>
        <dbReference type="EMBL" id="CAD9471379.1"/>
    </source>
</evidence>
<accession>A0A7S2GV45</accession>
<evidence type="ECO:0000259" key="2">
    <source>
        <dbReference type="PROSITE" id="PS50089"/>
    </source>
</evidence>
<dbReference type="InterPro" id="IPR001841">
    <property type="entry name" value="Znf_RING"/>
</dbReference>
<keyword evidence="1" id="KW-0479">Metal-binding</keyword>
<keyword evidence="1" id="KW-0863">Zinc-finger</keyword>
<sequence length="265" mass="28874">MEVDCAICFNSVAHPADLPCACKADYCTSCWDRALAQSFNTCGRARCPTCRMPVRVDFDADTGRLIFSKDSEPELPPGARECALSRLGEQARPAQERLLRQYGDSLPADFKRTRESLRAMSDMKDEAGALRVRSCAESFASRCMEEAPEPPQCVCGQRLERISCSERAVRYCQMLVPHVSPGTEAFDRVLQKVAATGPAYCDLCQEGIPPGGAVWTCELGNRTILHANAFDICDSCFARHSLGLAPAPGPKHREVPKVEGAAAGQ</sequence>
<name>A0A7S2GV45_9DINO</name>
<dbReference type="AlphaFoldDB" id="A0A7S2GV45"/>
<dbReference type="InterPro" id="IPR013083">
    <property type="entry name" value="Znf_RING/FYVE/PHD"/>
</dbReference>